<sequence length="154" mass="16746">MKARLSHVAVPVPKLEEACRFYARLVGADSVRISAIPEIGVRNAFVAIGDKVYFEIIETADGGPVRVLDDVFEHGQQMMCMECEDVPTTVAQLVADGFGDAVIDLPENPRTPSLPFDRAWVRRTARGDFSMELVPTGAVAELYAQATVVPVGEL</sequence>
<feature type="domain" description="VOC" evidence="1">
    <location>
        <begin position="4"/>
        <end position="145"/>
    </location>
</feature>
<dbReference type="STRING" id="1415166.NONO_c27420"/>
<reference evidence="2 3" key="1">
    <citation type="journal article" date="2014" name="Appl. Environ. Microbiol.">
        <title>Insights into the Microbial Degradation of Rubber and Gutta-Percha by Analysis of the Complete Genome of Nocardia nova SH22a.</title>
        <authorList>
            <person name="Luo Q."/>
            <person name="Hiessl S."/>
            <person name="Poehlein A."/>
            <person name="Daniel R."/>
            <person name="Steinbuchel A."/>
        </authorList>
    </citation>
    <scope>NUCLEOTIDE SEQUENCE [LARGE SCALE GENOMIC DNA]</scope>
    <source>
        <strain evidence="2">SH22a</strain>
    </source>
</reference>
<evidence type="ECO:0000313" key="2">
    <source>
        <dbReference type="EMBL" id="AHH17534.1"/>
    </source>
</evidence>
<gene>
    <name evidence="2" type="ORF">NONO_c27420</name>
</gene>
<dbReference type="eggNOG" id="ENOG5033VYW">
    <property type="taxonomic scope" value="Bacteria"/>
</dbReference>
<name>W5TEF0_9NOCA</name>
<dbReference type="InterPro" id="IPR025870">
    <property type="entry name" value="Glyoxalase-like_dom"/>
</dbReference>
<keyword evidence="3" id="KW-1185">Reference proteome</keyword>
<dbReference type="Pfam" id="PF13468">
    <property type="entry name" value="Glyoxalase_3"/>
    <property type="match status" value="1"/>
</dbReference>
<protein>
    <recommendedName>
        <fullName evidence="1">VOC domain-containing protein</fullName>
    </recommendedName>
</protein>
<dbReference type="EMBL" id="CP006850">
    <property type="protein sequence ID" value="AHH17534.1"/>
    <property type="molecule type" value="Genomic_DNA"/>
</dbReference>
<dbReference type="PROSITE" id="PS51819">
    <property type="entry name" value="VOC"/>
    <property type="match status" value="1"/>
</dbReference>
<dbReference type="OrthoDB" id="2613830at2"/>
<organism evidence="2 3">
    <name type="scientific">Nocardia nova SH22a</name>
    <dbReference type="NCBI Taxonomy" id="1415166"/>
    <lineage>
        <taxon>Bacteria</taxon>
        <taxon>Bacillati</taxon>
        <taxon>Actinomycetota</taxon>
        <taxon>Actinomycetes</taxon>
        <taxon>Mycobacteriales</taxon>
        <taxon>Nocardiaceae</taxon>
        <taxon>Nocardia</taxon>
    </lineage>
</organism>
<dbReference type="SUPFAM" id="SSF54593">
    <property type="entry name" value="Glyoxalase/Bleomycin resistance protein/Dihydroxybiphenyl dioxygenase"/>
    <property type="match status" value="1"/>
</dbReference>
<dbReference type="HOGENOM" id="CLU_1702425_0_0_11"/>
<evidence type="ECO:0000259" key="1">
    <source>
        <dbReference type="PROSITE" id="PS51819"/>
    </source>
</evidence>
<evidence type="ECO:0000313" key="3">
    <source>
        <dbReference type="Proteomes" id="UP000019150"/>
    </source>
</evidence>
<dbReference type="InterPro" id="IPR029068">
    <property type="entry name" value="Glyas_Bleomycin-R_OHBP_Dase"/>
</dbReference>
<proteinExistence type="predicted"/>
<dbReference type="InterPro" id="IPR037523">
    <property type="entry name" value="VOC_core"/>
</dbReference>
<accession>W5TEF0</accession>
<dbReference type="Proteomes" id="UP000019150">
    <property type="component" value="Chromosome"/>
</dbReference>
<dbReference type="AlphaFoldDB" id="W5TEF0"/>
<dbReference type="Gene3D" id="3.10.180.10">
    <property type="entry name" value="2,3-Dihydroxybiphenyl 1,2-Dioxygenase, domain 1"/>
    <property type="match status" value="1"/>
</dbReference>
<dbReference type="KEGG" id="nno:NONO_c27420"/>
<dbReference type="RefSeq" id="WP_025349003.1">
    <property type="nucleotide sequence ID" value="NZ_CP006850.1"/>
</dbReference>
<dbReference type="PATRIC" id="fig|1415166.3.peg.2811"/>